<dbReference type="OrthoDB" id="9761935at2"/>
<comment type="caution">
    <text evidence="2">The sequence shown here is derived from an EMBL/GenBank/DDBJ whole genome shotgun (WGS) entry which is preliminary data.</text>
</comment>
<gene>
    <name evidence="2" type="ORF">EFL95_05880</name>
</gene>
<evidence type="ECO:0000313" key="2">
    <source>
        <dbReference type="EMBL" id="RNL78615.1"/>
    </source>
</evidence>
<keyword evidence="3" id="KW-1185">Reference proteome</keyword>
<reference evidence="2 3" key="1">
    <citation type="submission" date="2018-11" db="EMBL/GenBank/DDBJ databases">
        <authorList>
            <person name="Li F."/>
        </authorList>
    </citation>
    <scope>NUCLEOTIDE SEQUENCE [LARGE SCALE GENOMIC DNA]</scope>
    <source>
        <strain evidence="2 3">KIS18-7</strain>
    </source>
</reference>
<sequence length="811" mass="86463">MDAESLHQDAVVAVNAGKWGLALEIIAQARDLTDDENLLSRLDITATYSMAETGDHAGAVALCRDVLTRTGIETLTAGLAESQLGLLYMRNAEPNAALGALDRALEALAGETLYRGRALLNRGTVHLDRRDPNAAATDLAEAAELLLREGDVMGHAKALFNNGYAELLRNDLVAAMRGMDEAFETLAADSPVNRAIGQQDRAEVLLASGRAREAAEALEAAAEAYGAEKLRRLQAECELILARTLVADEPERAKAIALQAARRFEAEKREVWAARARAMATVADIEAGSKAPATLRHADELAEVLRKAGYREEADRLALHASRLSIRRGDMADASTRIAKVRTTEYSPVTTRLLTREVRAELAAAQGQPTRVRTYAQQGLSALHTWQATFGSFDLQSSSVGHGQHLARLGLRAAMDDGSPEVVFEWSERARALASRVTALRPPPDPALAADLTALRVTDPKDAAAVRALKDRIRSHSWFAAAGTIGEPVELDALRARLAEDNAALVAHIVLDGQLTALAVTTDSAAIIPLGEAEPVRTLLDRVAADLDFAAQHRSDELAAPVRASLRTDLSALADVLVRPLLATIGYRRLVLTPSAMLAGTPWTCLPGLIGRPLTIPTSATRWVEQTAVKAVPPRIAGFVAGPRLERAEEEIQRSAGTWPTAQVLSGDTADSARVGWLASQVDLFHVAGHGLHPGDHPLFSAIELADGPWFGHDVDLLPRTPELVVLSACDLGRVTVLHGEESVGMTAAWLHAGARTVISSPALLADELACEVFASWHRLVGAGTAPADALAQVCASTDEVVPLLSFGAGW</sequence>
<dbReference type="SUPFAM" id="SSF48452">
    <property type="entry name" value="TPR-like"/>
    <property type="match status" value="1"/>
</dbReference>
<name>A0A3N0DSJ8_9ACTN</name>
<dbReference type="InterPro" id="IPR011990">
    <property type="entry name" value="TPR-like_helical_dom_sf"/>
</dbReference>
<evidence type="ECO:0000259" key="1">
    <source>
        <dbReference type="Pfam" id="PF12770"/>
    </source>
</evidence>
<dbReference type="Proteomes" id="UP000277094">
    <property type="component" value="Unassembled WGS sequence"/>
</dbReference>
<dbReference type="Gene3D" id="1.25.40.10">
    <property type="entry name" value="Tetratricopeptide repeat domain"/>
    <property type="match status" value="1"/>
</dbReference>
<evidence type="ECO:0000313" key="3">
    <source>
        <dbReference type="Proteomes" id="UP000277094"/>
    </source>
</evidence>
<feature type="domain" description="CHAT" evidence="1">
    <location>
        <begin position="570"/>
        <end position="794"/>
    </location>
</feature>
<dbReference type="Pfam" id="PF12770">
    <property type="entry name" value="CHAT"/>
    <property type="match status" value="1"/>
</dbReference>
<dbReference type="EMBL" id="RJSG01000002">
    <property type="protein sequence ID" value="RNL78615.1"/>
    <property type="molecule type" value="Genomic_DNA"/>
</dbReference>
<accession>A0A3N0DSJ8</accession>
<protein>
    <submittedName>
        <fullName evidence="2">CHAT domain-containing protein</fullName>
    </submittedName>
</protein>
<dbReference type="AlphaFoldDB" id="A0A3N0DSJ8"/>
<dbReference type="InterPro" id="IPR024983">
    <property type="entry name" value="CHAT_dom"/>
</dbReference>
<dbReference type="RefSeq" id="WP_123233116.1">
    <property type="nucleotide sequence ID" value="NZ_RJSG01000002.1"/>
</dbReference>
<proteinExistence type="predicted"/>
<organism evidence="2 3">
    <name type="scientific">Nocardioides marmorisolisilvae</name>
    <dbReference type="NCBI Taxonomy" id="1542737"/>
    <lineage>
        <taxon>Bacteria</taxon>
        <taxon>Bacillati</taxon>
        <taxon>Actinomycetota</taxon>
        <taxon>Actinomycetes</taxon>
        <taxon>Propionibacteriales</taxon>
        <taxon>Nocardioidaceae</taxon>
        <taxon>Nocardioides</taxon>
    </lineage>
</organism>